<dbReference type="FunFam" id="1.10.630.10:FF:000018">
    <property type="entry name" value="Cytochrome P450 monooxygenase"/>
    <property type="match status" value="1"/>
</dbReference>
<evidence type="ECO:0000256" key="8">
    <source>
        <dbReference type="RuleBase" id="RU000461"/>
    </source>
</evidence>
<sequence length="445" mass="48950">MSGSACPVAPYPAKELLSNAFARCPFAKLGALQAEAPVHQVENLPWYLVTRFDDCVEALRNPQVFSSEHRDFGPALKAIGLTPTPQTHARMLEIGGDRGAMFDIVLHRDPPAHSRQRRLINKALTARVNLWERFIEDQVRTLLARFGEEGEADFMTDFAVPLPIAVIADILGVAEEHHGKIKSWSDDSARASGRLSSDEEWLAMARSMREQGDFFASELRKRLAEPSDDLVGMLARATQEGPSPETGDEPLTFDEAVEMLVLLLVAGNETTTQLLGQVMMELATRPGLIARVRADDSIANDLIEECLRIATPIATMMRFVKQDTEIGGLPIPKGSIVSFCFNQANRDPRMFEDGDGFRPDRDRVRHHLSFGSGIHNCPGARLARLEARIAARAAVRHFKDLSLAGKDAARYDMASLAVRGMTGLRLRYVTESAEARAALSGPTPA</sequence>
<keyword evidence="6 8" id="KW-0503">Monooxygenase</keyword>
<dbReference type="InterPro" id="IPR002397">
    <property type="entry name" value="Cyt_P450_B"/>
</dbReference>
<dbReference type="PANTHER" id="PTHR46696:SF4">
    <property type="entry name" value="BIOTIN BIOSYNTHESIS CYTOCHROME P450"/>
    <property type="match status" value="1"/>
</dbReference>
<keyword evidence="10" id="KW-1185">Reference proteome</keyword>
<reference evidence="9 10" key="1">
    <citation type="journal article" date="2010" name="J. Bacteriol.">
        <title>Genome sequence of the dioxin-mineralizing bacterium Sphingomonas wittichii RW1.</title>
        <authorList>
            <person name="Miller T.R."/>
            <person name="Delcher A.L."/>
            <person name="Salzberg S.L."/>
            <person name="Saunders E."/>
            <person name="Detter J.C."/>
            <person name="Halden R.U."/>
        </authorList>
    </citation>
    <scope>NUCLEOTIDE SEQUENCE [LARGE SCALE GENOMIC DNA]</scope>
    <source>
        <strain evidence="10">DSM 6014 / CCUG 31198 / JCM 15750 / NBRC 105917 / EY 4224 / RW1</strain>
    </source>
</reference>
<dbReference type="Gene3D" id="1.10.630.10">
    <property type="entry name" value="Cytochrome P450"/>
    <property type="match status" value="1"/>
</dbReference>
<evidence type="ECO:0000256" key="1">
    <source>
        <dbReference type="ARBA" id="ARBA00010617"/>
    </source>
</evidence>
<evidence type="ECO:0000313" key="9">
    <source>
        <dbReference type="EMBL" id="ABQ68355.1"/>
    </source>
</evidence>
<dbReference type="InterPro" id="IPR017972">
    <property type="entry name" value="Cyt_P450_CS"/>
</dbReference>
<keyword evidence="2 8" id="KW-0349">Heme</keyword>
<evidence type="ECO:0000256" key="4">
    <source>
        <dbReference type="ARBA" id="ARBA00023002"/>
    </source>
</evidence>
<keyword evidence="4 8" id="KW-0560">Oxidoreductase</keyword>
<name>A0A9J9HB62_RHIWR</name>
<evidence type="ECO:0000256" key="2">
    <source>
        <dbReference type="ARBA" id="ARBA00022617"/>
    </source>
</evidence>
<dbReference type="GO" id="GO:0006707">
    <property type="term" value="P:cholesterol catabolic process"/>
    <property type="evidence" value="ECO:0007669"/>
    <property type="project" value="TreeGrafter"/>
</dbReference>
<dbReference type="Pfam" id="PF00067">
    <property type="entry name" value="p450"/>
    <property type="match status" value="1"/>
</dbReference>
<dbReference type="PROSITE" id="PS00086">
    <property type="entry name" value="CYTOCHROME_P450"/>
    <property type="match status" value="1"/>
</dbReference>
<comment type="function">
    <text evidence="7">Cytochromes P450 are a group of heme-thiolate monooxygenases. They oxidize a variety of structurally unrelated compounds, including steroids, fatty acids, and xenobiotics.</text>
</comment>
<dbReference type="InterPro" id="IPR001128">
    <property type="entry name" value="Cyt_P450"/>
</dbReference>
<keyword evidence="3 8" id="KW-0479">Metal-binding</keyword>
<dbReference type="PANTHER" id="PTHR46696">
    <property type="entry name" value="P450, PUTATIVE (EUROFUNG)-RELATED"/>
    <property type="match status" value="1"/>
</dbReference>
<organism evidence="9 10">
    <name type="scientific">Rhizorhabdus wittichii (strain DSM 6014 / CCUG 31198 / JCM 15750 / NBRC 105917 / EY 4224 / RW1)</name>
    <name type="common">Sphingomonas wittichii</name>
    <dbReference type="NCBI Taxonomy" id="392499"/>
    <lineage>
        <taxon>Bacteria</taxon>
        <taxon>Pseudomonadati</taxon>
        <taxon>Pseudomonadota</taxon>
        <taxon>Alphaproteobacteria</taxon>
        <taxon>Sphingomonadales</taxon>
        <taxon>Sphingomonadaceae</taxon>
        <taxon>Rhizorhabdus</taxon>
    </lineage>
</organism>
<evidence type="ECO:0000313" key="10">
    <source>
        <dbReference type="Proteomes" id="UP000001989"/>
    </source>
</evidence>
<dbReference type="AlphaFoldDB" id="A0A9J9HB62"/>
<dbReference type="GO" id="GO:0008395">
    <property type="term" value="F:steroid hydroxylase activity"/>
    <property type="evidence" value="ECO:0007669"/>
    <property type="project" value="TreeGrafter"/>
</dbReference>
<dbReference type="GO" id="GO:0005506">
    <property type="term" value="F:iron ion binding"/>
    <property type="evidence" value="ECO:0007669"/>
    <property type="project" value="InterPro"/>
</dbReference>
<dbReference type="SUPFAM" id="SSF48264">
    <property type="entry name" value="Cytochrome P450"/>
    <property type="match status" value="1"/>
</dbReference>
<dbReference type="KEGG" id="swi:Swit_1995"/>
<comment type="similarity">
    <text evidence="1 8">Belongs to the cytochrome P450 family.</text>
</comment>
<dbReference type="GO" id="GO:0036199">
    <property type="term" value="F:cholest-4-en-3-one 26-monooxygenase activity"/>
    <property type="evidence" value="ECO:0007669"/>
    <property type="project" value="TreeGrafter"/>
</dbReference>
<dbReference type="PRINTS" id="PR00385">
    <property type="entry name" value="P450"/>
</dbReference>
<evidence type="ECO:0000256" key="7">
    <source>
        <dbReference type="ARBA" id="ARBA00043906"/>
    </source>
</evidence>
<evidence type="ECO:0000256" key="6">
    <source>
        <dbReference type="ARBA" id="ARBA00023033"/>
    </source>
</evidence>
<protein>
    <submittedName>
        <fullName evidence="9">Cytochrome P450</fullName>
    </submittedName>
</protein>
<dbReference type="InterPro" id="IPR036396">
    <property type="entry name" value="Cyt_P450_sf"/>
</dbReference>
<dbReference type="PRINTS" id="PR00359">
    <property type="entry name" value="BP450"/>
</dbReference>
<accession>A0A9J9HB62</accession>
<evidence type="ECO:0000256" key="3">
    <source>
        <dbReference type="ARBA" id="ARBA00022723"/>
    </source>
</evidence>
<evidence type="ECO:0000256" key="5">
    <source>
        <dbReference type="ARBA" id="ARBA00023004"/>
    </source>
</evidence>
<dbReference type="GO" id="GO:0020037">
    <property type="term" value="F:heme binding"/>
    <property type="evidence" value="ECO:0007669"/>
    <property type="project" value="InterPro"/>
</dbReference>
<proteinExistence type="inferred from homology"/>
<dbReference type="Proteomes" id="UP000001989">
    <property type="component" value="Chromosome"/>
</dbReference>
<dbReference type="EMBL" id="CP000699">
    <property type="protein sequence ID" value="ABQ68355.1"/>
    <property type="molecule type" value="Genomic_DNA"/>
</dbReference>
<keyword evidence="5 8" id="KW-0408">Iron</keyword>
<gene>
    <name evidence="9" type="ordered locus">Swit_1995</name>
</gene>
<dbReference type="OrthoDB" id="5522954at2"/>